<dbReference type="EMBL" id="VSRR010082683">
    <property type="protein sequence ID" value="MPC89937.1"/>
    <property type="molecule type" value="Genomic_DNA"/>
</dbReference>
<reference evidence="2 3" key="1">
    <citation type="submission" date="2019-05" db="EMBL/GenBank/DDBJ databases">
        <title>Another draft genome of Portunus trituberculatus and its Hox gene families provides insights of decapod evolution.</title>
        <authorList>
            <person name="Jeong J.-H."/>
            <person name="Song I."/>
            <person name="Kim S."/>
            <person name="Choi T."/>
            <person name="Kim D."/>
            <person name="Ryu S."/>
            <person name="Kim W."/>
        </authorList>
    </citation>
    <scope>NUCLEOTIDE SEQUENCE [LARGE SCALE GENOMIC DNA]</scope>
    <source>
        <tissue evidence="2">Muscle</tissue>
    </source>
</reference>
<dbReference type="AlphaFoldDB" id="A0A5B7J8Z8"/>
<evidence type="ECO:0000313" key="3">
    <source>
        <dbReference type="Proteomes" id="UP000324222"/>
    </source>
</evidence>
<evidence type="ECO:0000256" key="1">
    <source>
        <dbReference type="SAM" id="MobiDB-lite"/>
    </source>
</evidence>
<dbReference type="Proteomes" id="UP000324222">
    <property type="component" value="Unassembled WGS sequence"/>
</dbReference>
<feature type="region of interest" description="Disordered" evidence="1">
    <location>
        <begin position="1"/>
        <end position="20"/>
    </location>
</feature>
<gene>
    <name evidence="2" type="ORF">E2C01_084901</name>
</gene>
<accession>A0A5B7J8Z8</accession>
<evidence type="ECO:0000313" key="2">
    <source>
        <dbReference type="EMBL" id="MPC89937.1"/>
    </source>
</evidence>
<protein>
    <submittedName>
        <fullName evidence="2">Uncharacterized protein</fullName>
    </submittedName>
</protein>
<sequence length="81" mass="8690">MGAESDRWRADGVLGSPSTSSLPADVRLENIKCAWDSPQAGQDIHYRSAAVVALTAADHRGIWALKALGWPLDIAPLSIQH</sequence>
<keyword evidence="3" id="KW-1185">Reference proteome</keyword>
<feature type="compositionally biased region" description="Basic and acidic residues" evidence="1">
    <location>
        <begin position="1"/>
        <end position="10"/>
    </location>
</feature>
<organism evidence="2 3">
    <name type="scientific">Portunus trituberculatus</name>
    <name type="common">Swimming crab</name>
    <name type="synonym">Neptunus trituberculatus</name>
    <dbReference type="NCBI Taxonomy" id="210409"/>
    <lineage>
        <taxon>Eukaryota</taxon>
        <taxon>Metazoa</taxon>
        <taxon>Ecdysozoa</taxon>
        <taxon>Arthropoda</taxon>
        <taxon>Crustacea</taxon>
        <taxon>Multicrustacea</taxon>
        <taxon>Malacostraca</taxon>
        <taxon>Eumalacostraca</taxon>
        <taxon>Eucarida</taxon>
        <taxon>Decapoda</taxon>
        <taxon>Pleocyemata</taxon>
        <taxon>Brachyura</taxon>
        <taxon>Eubrachyura</taxon>
        <taxon>Portunoidea</taxon>
        <taxon>Portunidae</taxon>
        <taxon>Portuninae</taxon>
        <taxon>Portunus</taxon>
    </lineage>
</organism>
<proteinExistence type="predicted"/>
<name>A0A5B7J8Z8_PORTR</name>
<comment type="caution">
    <text evidence="2">The sequence shown here is derived from an EMBL/GenBank/DDBJ whole genome shotgun (WGS) entry which is preliminary data.</text>
</comment>